<dbReference type="Gene3D" id="3.90.79.10">
    <property type="entry name" value="Nucleoside Triphosphate Pyrophosphohydrolase"/>
    <property type="match status" value="1"/>
</dbReference>
<dbReference type="PROSITE" id="PS51462">
    <property type="entry name" value="NUDIX"/>
    <property type="match status" value="1"/>
</dbReference>
<feature type="domain" description="Nudix hydrolase" evidence="4">
    <location>
        <begin position="1"/>
        <end position="130"/>
    </location>
</feature>
<dbReference type="Pfam" id="PF00293">
    <property type="entry name" value="NUDIX"/>
    <property type="match status" value="1"/>
</dbReference>
<sequence length="131" mass="14745">MRDRGSVVIVENSKVALIKRVRDDSVYFVFPGGGIEEGETPKEAAKREAKEELGVTVHISDCIAEVEFTGTQYFFNAEIIEGDFGTGMGVEYTDSNRNRGTYLPVWIELNQLTNIDVRPKEVVLKIQKLFN</sequence>
<gene>
    <name evidence="5" type="ORF">CGZ90_05750</name>
</gene>
<dbReference type="PANTHER" id="PTHR43046:SF14">
    <property type="entry name" value="MUTT_NUDIX FAMILY PROTEIN"/>
    <property type="match status" value="1"/>
</dbReference>
<dbReference type="EMBL" id="NOII01000001">
    <property type="protein sequence ID" value="OYD59392.1"/>
    <property type="molecule type" value="Genomic_DNA"/>
</dbReference>
<dbReference type="PROSITE" id="PS00893">
    <property type="entry name" value="NUDIX_BOX"/>
    <property type="match status" value="1"/>
</dbReference>
<dbReference type="InterPro" id="IPR015797">
    <property type="entry name" value="NUDIX_hydrolase-like_dom_sf"/>
</dbReference>
<proteinExistence type="inferred from homology"/>
<comment type="similarity">
    <text evidence="3">Belongs to the Nudix hydrolase family.</text>
</comment>
<dbReference type="AlphaFoldDB" id="A0A235FDV6"/>
<dbReference type="Proteomes" id="UP000215059">
    <property type="component" value="Unassembled WGS sequence"/>
</dbReference>
<evidence type="ECO:0000256" key="2">
    <source>
        <dbReference type="ARBA" id="ARBA00022801"/>
    </source>
</evidence>
<dbReference type="InterPro" id="IPR000086">
    <property type="entry name" value="NUDIX_hydrolase_dom"/>
</dbReference>
<dbReference type="InterPro" id="IPR020476">
    <property type="entry name" value="Nudix_hydrolase"/>
</dbReference>
<evidence type="ECO:0000259" key="4">
    <source>
        <dbReference type="PROSITE" id="PS51462"/>
    </source>
</evidence>
<dbReference type="GO" id="GO:0016787">
    <property type="term" value="F:hydrolase activity"/>
    <property type="evidence" value="ECO:0007669"/>
    <property type="project" value="UniProtKB-KW"/>
</dbReference>
<name>A0A235FDV6_9BACL</name>
<dbReference type="RefSeq" id="WP_094251353.1">
    <property type="nucleotide sequence ID" value="NZ_JBHLXL010000001.1"/>
</dbReference>
<evidence type="ECO:0000313" key="5">
    <source>
        <dbReference type="EMBL" id="OYD59392.1"/>
    </source>
</evidence>
<dbReference type="SUPFAM" id="SSF55811">
    <property type="entry name" value="Nudix"/>
    <property type="match status" value="1"/>
</dbReference>
<dbReference type="CDD" id="cd04669">
    <property type="entry name" value="NUDIX_Hydrolase"/>
    <property type="match status" value="1"/>
</dbReference>
<evidence type="ECO:0000256" key="3">
    <source>
        <dbReference type="RuleBase" id="RU003476"/>
    </source>
</evidence>
<evidence type="ECO:0000313" key="6">
    <source>
        <dbReference type="Proteomes" id="UP000215059"/>
    </source>
</evidence>
<organism evidence="5 6">
    <name type="scientific">Fictibacillus aquaticus</name>
    <dbReference type="NCBI Taxonomy" id="2021314"/>
    <lineage>
        <taxon>Bacteria</taxon>
        <taxon>Bacillati</taxon>
        <taxon>Bacillota</taxon>
        <taxon>Bacilli</taxon>
        <taxon>Bacillales</taxon>
        <taxon>Fictibacillaceae</taxon>
        <taxon>Fictibacillus</taxon>
    </lineage>
</organism>
<keyword evidence="2 3" id="KW-0378">Hydrolase</keyword>
<reference evidence="5 6" key="1">
    <citation type="submission" date="2017-07" db="EMBL/GenBank/DDBJ databases">
        <title>Fictibacillus sp. nov. GDSW-R2A3 Genome sequencing and assembly.</title>
        <authorList>
            <person name="Mayilraj S."/>
        </authorList>
    </citation>
    <scope>NUCLEOTIDE SEQUENCE [LARGE SCALE GENOMIC DNA]</scope>
    <source>
        <strain evidence="5 6">GDSW-R2A3</strain>
    </source>
</reference>
<protein>
    <submittedName>
        <fullName evidence="5">DNA mismatch repair protein MutT</fullName>
    </submittedName>
</protein>
<dbReference type="PRINTS" id="PR00502">
    <property type="entry name" value="NUDIXFAMILY"/>
</dbReference>
<dbReference type="PANTHER" id="PTHR43046">
    <property type="entry name" value="GDP-MANNOSE MANNOSYL HYDROLASE"/>
    <property type="match status" value="1"/>
</dbReference>
<keyword evidence="6" id="KW-1185">Reference proteome</keyword>
<comment type="caution">
    <text evidence="5">The sequence shown here is derived from an EMBL/GenBank/DDBJ whole genome shotgun (WGS) entry which is preliminary data.</text>
</comment>
<accession>A0A235FDV6</accession>
<comment type="cofactor">
    <cofactor evidence="1">
        <name>Mg(2+)</name>
        <dbReference type="ChEBI" id="CHEBI:18420"/>
    </cofactor>
</comment>
<dbReference type="InterPro" id="IPR020084">
    <property type="entry name" value="NUDIX_hydrolase_CS"/>
</dbReference>
<dbReference type="OrthoDB" id="511483at2"/>
<evidence type="ECO:0000256" key="1">
    <source>
        <dbReference type="ARBA" id="ARBA00001946"/>
    </source>
</evidence>